<keyword evidence="2" id="KW-0812">Transmembrane</keyword>
<feature type="region of interest" description="Disordered" evidence="1">
    <location>
        <begin position="258"/>
        <end position="282"/>
    </location>
</feature>
<feature type="compositionally biased region" description="Low complexity" evidence="1">
    <location>
        <begin position="108"/>
        <end position="123"/>
    </location>
</feature>
<gene>
    <name evidence="3" type="ORF">LSCM1_03283</name>
</gene>
<dbReference type="KEGG" id="lmat:92513341"/>
<dbReference type="EMBL" id="JAFEUZ010000028">
    <property type="protein sequence ID" value="KAG5474497.1"/>
    <property type="molecule type" value="Genomic_DNA"/>
</dbReference>
<comment type="caution">
    <text evidence="3">The sequence shown here is derived from an EMBL/GenBank/DDBJ whole genome shotgun (WGS) entry which is preliminary data.</text>
</comment>
<evidence type="ECO:0000313" key="3">
    <source>
        <dbReference type="EMBL" id="KAG5474497.1"/>
    </source>
</evidence>
<evidence type="ECO:0008006" key="5">
    <source>
        <dbReference type="Google" id="ProtNLM"/>
    </source>
</evidence>
<dbReference type="SMR" id="A0A836GV55"/>
<dbReference type="Proteomes" id="UP000673552">
    <property type="component" value="Chromosome 28"/>
</dbReference>
<protein>
    <recommendedName>
        <fullName evidence="5">Transmembrane protein</fullName>
    </recommendedName>
</protein>
<evidence type="ECO:0000256" key="1">
    <source>
        <dbReference type="SAM" id="MobiDB-lite"/>
    </source>
</evidence>
<keyword evidence="4" id="KW-1185">Reference proteome</keyword>
<name>A0A836GV55_9TRYP</name>
<evidence type="ECO:0000313" key="4">
    <source>
        <dbReference type="Proteomes" id="UP000673552"/>
    </source>
</evidence>
<organism evidence="3 4">
    <name type="scientific">Leishmania martiniquensis</name>
    <dbReference type="NCBI Taxonomy" id="1580590"/>
    <lineage>
        <taxon>Eukaryota</taxon>
        <taxon>Discoba</taxon>
        <taxon>Euglenozoa</taxon>
        <taxon>Kinetoplastea</taxon>
        <taxon>Metakinetoplastina</taxon>
        <taxon>Trypanosomatida</taxon>
        <taxon>Trypanosomatidae</taxon>
        <taxon>Leishmaniinae</taxon>
        <taxon>Leishmania</taxon>
    </lineage>
</organism>
<accession>A0A836GV55</accession>
<feature type="region of interest" description="Disordered" evidence="1">
    <location>
        <begin position="99"/>
        <end position="127"/>
    </location>
</feature>
<reference evidence="3 4" key="1">
    <citation type="submission" date="2021-03" db="EMBL/GenBank/DDBJ databases">
        <title>Leishmania (Mundinia) martiniquensis Genome sequencing and assembly.</title>
        <authorList>
            <person name="Almutairi H."/>
            <person name="Gatherer D."/>
        </authorList>
    </citation>
    <scope>NUCLEOTIDE SEQUENCE [LARGE SCALE GENOMIC DNA]</scope>
    <source>
        <strain evidence="3">LSCM1</strain>
    </source>
</reference>
<sequence>MGCHRKVVRATSVAVALAVMGVAALCCTPALCISVTAPTGLESTCLTEGIPQMPTLAKAFPLYAAPRGARSTGETPPTELAQTFVVGRLHDDASQARAGLPDAMPTGTAATTSSAQRQQAPASFTTPLLQRPLVNREVVHSLERLNKASPSLPSPQRQQLVLSLHRALGQLSVQEDDHKPIAAEVGATPRAASSRTFSASEEGSSTEADYGAVLSSGVIASFTVALVFASLLLTLVLIEVAKMVSAFVEHRRMLAARQAKDADDTAGPQYGDSRDAIAGAHV</sequence>
<proteinExistence type="predicted"/>
<dbReference type="RefSeq" id="XP_067177439.1">
    <property type="nucleotide sequence ID" value="XM_067320829.1"/>
</dbReference>
<dbReference type="AlphaFoldDB" id="A0A836GV55"/>
<feature type="transmembrane region" description="Helical" evidence="2">
    <location>
        <begin position="210"/>
        <end position="238"/>
    </location>
</feature>
<dbReference type="GeneID" id="92513341"/>
<keyword evidence="2" id="KW-0472">Membrane</keyword>
<keyword evidence="2" id="KW-1133">Transmembrane helix</keyword>
<dbReference type="OrthoDB" id="266273at2759"/>
<evidence type="ECO:0000256" key="2">
    <source>
        <dbReference type="SAM" id="Phobius"/>
    </source>
</evidence>